<reference evidence="1 2" key="1">
    <citation type="submission" date="2015-07" db="EMBL/GenBank/DDBJ databases">
        <authorList>
            <consortium name="Pathogen Informatics"/>
        </authorList>
    </citation>
    <scope>NUCLEOTIDE SEQUENCE [LARGE SCALE GENOMIC DNA]</scope>
    <source>
        <strain evidence="1 2">A325</strain>
    </source>
</reference>
<dbReference type="Proteomes" id="UP000046067">
    <property type="component" value="Unassembled WGS sequence"/>
</dbReference>
<sequence>MSNALAIPCNKIETRAKKQVTLLGMTSFQRGLVVPHRLLLATLSMWQQEVIWTRHNLKRKIAAHLRSEI</sequence>
<dbReference type="EMBL" id="CWQJ01000002">
    <property type="protein sequence ID" value="CSB60198.1"/>
    <property type="molecule type" value="Genomic_DNA"/>
</dbReference>
<proteinExistence type="predicted"/>
<accession>A0A655V1N9</accession>
<gene>
    <name evidence="1" type="ORF">ERS013201_00391</name>
</gene>
<evidence type="ECO:0000313" key="2">
    <source>
        <dbReference type="Proteomes" id="UP000046067"/>
    </source>
</evidence>
<evidence type="ECO:0000313" key="1">
    <source>
        <dbReference type="EMBL" id="CSB60198.1"/>
    </source>
</evidence>
<dbReference type="AlphaFoldDB" id="A0A655V1N9"/>
<protein>
    <submittedName>
        <fullName evidence="1">Uncharacterized protein</fullName>
    </submittedName>
</protein>
<name>A0A655V1N9_VIBCL</name>
<organism evidence="1 2">
    <name type="scientific">Vibrio cholerae</name>
    <dbReference type="NCBI Taxonomy" id="666"/>
    <lineage>
        <taxon>Bacteria</taxon>
        <taxon>Pseudomonadati</taxon>
        <taxon>Pseudomonadota</taxon>
        <taxon>Gammaproteobacteria</taxon>
        <taxon>Vibrionales</taxon>
        <taxon>Vibrionaceae</taxon>
        <taxon>Vibrio</taxon>
    </lineage>
</organism>